<dbReference type="Gene3D" id="1.10.10.10">
    <property type="entry name" value="Winged helix-like DNA-binding domain superfamily/Winged helix DNA-binding domain"/>
    <property type="match status" value="1"/>
</dbReference>
<dbReference type="GO" id="GO:0003700">
    <property type="term" value="F:DNA-binding transcription factor activity"/>
    <property type="evidence" value="ECO:0007669"/>
    <property type="project" value="TreeGrafter"/>
</dbReference>
<dbReference type="Proteomes" id="UP000176005">
    <property type="component" value="Unassembled WGS sequence"/>
</dbReference>
<keyword evidence="3" id="KW-0804">Transcription</keyword>
<proteinExistence type="predicted"/>
<evidence type="ECO:0000256" key="2">
    <source>
        <dbReference type="ARBA" id="ARBA00023125"/>
    </source>
</evidence>
<evidence type="ECO:0000313" key="6">
    <source>
        <dbReference type="EMBL" id="OEV04817.1"/>
    </source>
</evidence>
<comment type="caution">
    <text evidence="6">The sequence shown here is derived from an EMBL/GenBank/DDBJ whole genome shotgun (WGS) entry which is preliminary data.</text>
</comment>
<gene>
    <name evidence="6" type="ORF">AN218_31950</name>
</gene>
<dbReference type="AlphaFoldDB" id="A0A1E7KLQ7"/>
<dbReference type="SUPFAM" id="SSF46785">
    <property type="entry name" value="Winged helix' DNA-binding domain"/>
    <property type="match status" value="1"/>
</dbReference>
<dbReference type="PROSITE" id="PS51078">
    <property type="entry name" value="ICLR_ED"/>
    <property type="match status" value="1"/>
</dbReference>
<dbReference type="PATRIC" id="fig|518642.10.peg.96"/>
<dbReference type="Pfam" id="PF01614">
    <property type="entry name" value="IclR_C"/>
    <property type="match status" value="1"/>
</dbReference>
<dbReference type="InterPro" id="IPR050707">
    <property type="entry name" value="HTH_MetabolicPath_Reg"/>
</dbReference>
<evidence type="ECO:0000256" key="3">
    <source>
        <dbReference type="ARBA" id="ARBA00023163"/>
    </source>
</evidence>
<name>A0A1E7KLQ7_9ACTN</name>
<organism evidence="6 7">
    <name type="scientific">Streptomyces nanshensis</name>
    <dbReference type="NCBI Taxonomy" id="518642"/>
    <lineage>
        <taxon>Bacteria</taxon>
        <taxon>Bacillati</taxon>
        <taxon>Actinomycetota</taxon>
        <taxon>Actinomycetes</taxon>
        <taxon>Kitasatosporales</taxon>
        <taxon>Streptomycetaceae</taxon>
        <taxon>Streptomyces</taxon>
    </lineage>
</organism>
<dbReference type="InterPro" id="IPR036390">
    <property type="entry name" value="WH_DNA-bd_sf"/>
</dbReference>
<keyword evidence="1" id="KW-0805">Transcription regulation</keyword>
<evidence type="ECO:0000256" key="1">
    <source>
        <dbReference type="ARBA" id="ARBA00023015"/>
    </source>
</evidence>
<dbReference type="InterPro" id="IPR029016">
    <property type="entry name" value="GAF-like_dom_sf"/>
</dbReference>
<feature type="domain" description="HTH iclR-type" evidence="4">
    <location>
        <begin position="1"/>
        <end position="56"/>
    </location>
</feature>
<evidence type="ECO:0000259" key="5">
    <source>
        <dbReference type="PROSITE" id="PS51078"/>
    </source>
</evidence>
<dbReference type="SUPFAM" id="SSF55781">
    <property type="entry name" value="GAF domain-like"/>
    <property type="match status" value="1"/>
</dbReference>
<reference evidence="6 7" key="1">
    <citation type="journal article" date="2016" name="Front. Microbiol.">
        <title>Comparative Genomics Analysis of Streptomyces Species Reveals Their Adaptation to the Marine Environment and Their Diversity at the Genomic Level.</title>
        <authorList>
            <person name="Tian X."/>
            <person name="Zhang Z."/>
            <person name="Yang T."/>
            <person name="Chen M."/>
            <person name="Li J."/>
            <person name="Chen F."/>
            <person name="Yang J."/>
            <person name="Li W."/>
            <person name="Zhang B."/>
            <person name="Zhang Z."/>
            <person name="Wu J."/>
            <person name="Zhang C."/>
            <person name="Long L."/>
            <person name="Xiao J."/>
        </authorList>
    </citation>
    <scope>NUCLEOTIDE SEQUENCE [LARGE SCALE GENOMIC DNA]</scope>
    <source>
        <strain evidence="6 7">SCSIO 10429</strain>
    </source>
</reference>
<evidence type="ECO:0000259" key="4">
    <source>
        <dbReference type="PROSITE" id="PS51077"/>
    </source>
</evidence>
<dbReference type="InterPro" id="IPR005471">
    <property type="entry name" value="Tscrpt_reg_IclR_N"/>
</dbReference>
<dbReference type="InterPro" id="IPR036388">
    <property type="entry name" value="WH-like_DNA-bd_sf"/>
</dbReference>
<dbReference type="SMART" id="SM00346">
    <property type="entry name" value="HTH_ICLR"/>
    <property type="match status" value="1"/>
</dbReference>
<dbReference type="GO" id="GO:0045892">
    <property type="term" value="P:negative regulation of DNA-templated transcription"/>
    <property type="evidence" value="ECO:0007669"/>
    <property type="project" value="TreeGrafter"/>
</dbReference>
<dbReference type="PANTHER" id="PTHR30136:SF24">
    <property type="entry name" value="HTH-TYPE TRANSCRIPTIONAL REPRESSOR ALLR"/>
    <property type="match status" value="1"/>
</dbReference>
<accession>A0A1E7KLQ7</accession>
<dbReference type="PANTHER" id="PTHR30136">
    <property type="entry name" value="HELIX-TURN-HELIX TRANSCRIPTIONAL REGULATOR, ICLR FAMILY"/>
    <property type="match status" value="1"/>
</dbReference>
<dbReference type="InterPro" id="IPR014757">
    <property type="entry name" value="Tscrpt_reg_IclR_C"/>
</dbReference>
<evidence type="ECO:0008006" key="8">
    <source>
        <dbReference type="Google" id="ProtNLM"/>
    </source>
</evidence>
<feature type="domain" description="IclR-ED" evidence="5">
    <location>
        <begin position="57"/>
        <end position="239"/>
    </location>
</feature>
<keyword evidence="2" id="KW-0238">DNA-binding</keyword>
<keyword evidence="7" id="KW-1185">Reference proteome</keyword>
<evidence type="ECO:0000313" key="7">
    <source>
        <dbReference type="Proteomes" id="UP000176005"/>
    </source>
</evidence>
<sequence>MLRLIDALCASPAPAPLARLAAEAGLSKPTAHRLLRVLTEEGWAVAHDGGSYGIGPSVRAMGAAIAGAGGGDSIERVIVELQKEVRQTVHVGVRSGDRIIYTHKVEGDQPFAMASRVGMYQPLHSTAIGKCILSGLDAEALDAVLRRTGLQSRTEATITDRAALEKELSRVREEGFALDEEENEANVRCLGVPVRTAGSQVVGAVSISTVTFVVTREELLALRGALRDCAARLEPLFGH</sequence>
<dbReference type="PROSITE" id="PS51077">
    <property type="entry name" value="HTH_ICLR"/>
    <property type="match status" value="1"/>
</dbReference>
<dbReference type="Pfam" id="PF09339">
    <property type="entry name" value="HTH_IclR"/>
    <property type="match status" value="1"/>
</dbReference>
<protein>
    <recommendedName>
        <fullName evidence="8">IclR family transcriptional regulator</fullName>
    </recommendedName>
</protein>
<dbReference type="EMBL" id="LJGW01000693">
    <property type="protein sequence ID" value="OEV04817.1"/>
    <property type="molecule type" value="Genomic_DNA"/>
</dbReference>
<dbReference type="GO" id="GO:0003677">
    <property type="term" value="F:DNA binding"/>
    <property type="evidence" value="ECO:0007669"/>
    <property type="project" value="UniProtKB-KW"/>
</dbReference>
<dbReference type="Gene3D" id="3.30.450.40">
    <property type="match status" value="1"/>
</dbReference>